<dbReference type="OrthoDB" id="1476984at2759"/>
<evidence type="ECO:0000256" key="1">
    <source>
        <dbReference type="PIRSR" id="PIRSR605493-1"/>
    </source>
</evidence>
<dbReference type="SUPFAM" id="SSF89562">
    <property type="entry name" value="RraA-like"/>
    <property type="match status" value="1"/>
</dbReference>
<evidence type="ECO:0000313" key="3">
    <source>
        <dbReference type="Proteomes" id="UP000267251"/>
    </source>
</evidence>
<keyword evidence="1" id="KW-0479">Metal-binding</keyword>
<keyword evidence="1" id="KW-0460">Magnesium</keyword>
<keyword evidence="3" id="KW-1185">Reference proteome</keyword>
<dbReference type="InterPro" id="IPR005493">
    <property type="entry name" value="RraA/RraA-like"/>
</dbReference>
<dbReference type="EMBL" id="KZ987825">
    <property type="protein sequence ID" value="RKP14512.1"/>
    <property type="molecule type" value="Genomic_DNA"/>
</dbReference>
<dbReference type="GO" id="GO:0008948">
    <property type="term" value="F:oxaloacetate decarboxylase activity"/>
    <property type="evidence" value="ECO:0007669"/>
    <property type="project" value="TreeGrafter"/>
</dbReference>
<dbReference type="Pfam" id="PF03737">
    <property type="entry name" value="RraA-like"/>
    <property type="match status" value="1"/>
</dbReference>
<proteinExistence type="predicted"/>
<dbReference type="PANTHER" id="PTHR33254">
    <property type="entry name" value="4-HYDROXY-4-METHYL-2-OXOGLUTARATE ALDOLASE 3-RELATED"/>
    <property type="match status" value="1"/>
</dbReference>
<dbReference type="CDD" id="cd16841">
    <property type="entry name" value="RraA_family"/>
    <property type="match status" value="1"/>
</dbReference>
<sequence length="224" mass="23895">MSEDNNGRALGQYASCDVADAMRKLGKIGYLPGIKSFSKEGEVQKFVGPVYPVKFVHANVLPEVPTIQGHYMDNPPKGSVVLVSAPDDAYNAVLGGLVVKRAKNIGITGCVISGLVRDTEELHELGLPVFARGTSCLGAGGFVRCISRDEPIDMVIGSGPYATTLTIQPGDIVLADVDGVVVCPKEDVDRVIKECEEIVQADSRVSSALDLEDLNLSEAFAKYR</sequence>
<dbReference type="InterPro" id="IPR036704">
    <property type="entry name" value="RraA/RraA-like_sf"/>
</dbReference>
<accession>A0A4P9Y6S7</accession>
<dbReference type="Proteomes" id="UP000267251">
    <property type="component" value="Unassembled WGS sequence"/>
</dbReference>
<dbReference type="GO" id="GO:0047443">
    <property type="term" value="F:4-hydroxy-4-methyl-2-oxoglutarate aldolase activity"/>
    <property type="evidence" value="ECO:0007669"/>
    <property type="project" value="TreeGrafter"/>
</dbReference>
<evidence type="ECO:0000313" key="2">
    <source>
        <dbReference type="EMBL" id="RKP14512.1"/>
    </source>
</evidence>
<dbReference type="AlphaFoldDB" id="A0A4P9Y6S7"/>
<name>A0A4P9Y6S7_9FUNG</name>
<dbReference type="PANTHER" id="PTHR33254:SF4">
    <property type="entry name" value="4-HYDROXY-4-METHYL-2-OXOGLUTARATE ALDOLASE 3-RELATED"/>
    <property type="match status" value="1"/>
</dbReference>
<feature type="binding site" evidence="1">
    <location>
        <begin position="95"/>
        <end position="98"/>
    </location>
    <ligand>
        <name>substrate</name>
    </ligand>
</feature>
<comment type="cofactor">
    <cofactor evidence="1">
        <name>Mg(2+)</name>
        <dbReference type="ChEBI" id="CHEBI:18420"/>
    </cofactor>
</comment>
<organism evidence="2 3">
    <name type="scientific">Piptocephalis cylindrospora</name>
    <dbReference type="NCBI Taxonomy" id="1907219"/>
    <lineage>
        <taxon>Eukaryota</taxon>
        <taxon>Fungi</taxon>
        <taxon>Fungi incertae sedis</taxon>
        <taxon>Zoopagomycota</taxon>
        <taxon>Zoopagomycotina</taxon>
        <taxon>Zoopagomycetes</taxon>
        <taxon>Zoopagales</taxon>
        <taxon>Piptocephalidaceae</taxon>
        <taxon>Piptocephalis</taxon>
    </lineage>
</organism>
<gene>
    <name evidence="2" type="ORF">BJ684DRAFT_19090</name>
</gene>
<feature type="binding site" evidence="1">
    <location>
        <position position="118"/>
    </location>
    <ligand>
        <name>Mg(2+)</name>
        <dbReference type="ChEBI" id="CHEBI:18420"/>
    </ligand>
</feature>
<feature type="binding site" evidence="1">
    <location>
        <position position="117"/>
    </location>
    <ligand>
        <name>substrate</name>
    </ligand>
</feature>
<reference evidence="3" key="1">
    <citation type="journal article" date="2018" name="Nat. Microbiol.">
        <title>Leveraging single-cell genomics to expand the fungal tree of life.</title>
        <authorList>
            <person name="Ahrendt S.R."/>
            <person name="Quandt C.A."/>
            <person name="Ciobanu D."/>
            <person name="Clum A."/>
            <person name="Salamov A."/>
            <person name="Andreopoulos B."/>
            <person name="Cheng J.F."/>
            <person name="Woyke T."/>
            <person name="Pelin A."/>
            <person name="Henrissat B."/>
            <person name="Reynolds N.K."/>
            <person name="Benny G.L."/>
            <person name="Smith M.E."/>
            <person name="James T.Y."/>
            <person name="Grigoriev I.V."/>
        </authorList>
    </citation>
    <scope>NUCLEOTIDE SEQUENCE [LARGE SCALE GENOMIC DNA]</scope>
</reference>
<protein>
    <submittedName>
        <fullName evidence="2">Ribonuclease E inhibitor RraA/Dimethylmenaquinone methyltransferase</fullName>
    </submittedName>
</protein>
<dbReference type="Gene3D" id="3.50.30.40">
    <property type="entry name" value="Ribonuclease E inhibitor RraA/RraA-like"/>
    <property type="match status" value="1"/>
</dbReference>
<dbReference type="GO" id="GO:0046872">
    <property type="term" value="F:metal ion binding"/>
    <property type="evidence" value="ECO:0007669"/>
    <property type="project" value="UniProtKB-KW"/>
</dbReference>